<organism evidence="1 2">
    <name type="scientific">Shewanella putrefaciens</name>
    <name type="common">Pseudomonas putrefaciens</name>
    <dbReference type="NCBI Taxonomy" id="24"/>
    <lineage>
        <taxon>Bacteria</taxon>
        <taxon>Pseudomonadati</taxon>
        <taxon>Pseudomonadota</taxon>
        <taxon>Gammaproteobacteria</taxon>
        <taxon>Alteromonadales</taxon>
        <taxon>Shewanellaceae</taxon>
        <taxon>Shewanella</taxon>
    </lineage>
</organism>
<dbReference type="RefSeq" id="WP_025008467.1">
    <property type="nucleotide sequence ID" value="NZ_BMPK01000006.1"/>
</dbReference>
<name>A0ABX8X913_SHEPU</name>
<dbReference type="SUPFAM" id="SSF48452">
    <property type="entry name" value="TPR-like"/>
    <property type="match status" value="1"/>
</dbReference>
<dbReference type="Proteomes" id="UP000827084">
    <property type="component" value="Chromosome"/>
</dbReference>
<sequence>MGGIESEIVKKIELGNSFEDKGDFNKALEVYFSALTDIENAIVDKYKSEEARWLISCICGVYFLKKEYLEAKKWALEIFKYNIPEYGTSELIDLGVIYFELEDKDNAFECFSKAYARGKGRAFQGYNKKYFDFFKSYKK</sequence>
<dbReference type="InterPro" id="IPR011990">
    <property type="entry name" value="TPR-like_helical_dom_sf"/>
</dbReference>
<protein>
    <submittedName>
        <fullName evidence="1">Tetratricopeptide repeat protein</fullName>
    </submittedName>
</protein>
<keyword evidence="2" id="KW-1185">Reference proteome</keyword>
<dbReference type="GeneID" id="67444506"/>
<proteinExistence type="predicted"/>
<dbReference type="Gene3D" id="1.25.40.10">
    <property type="entry name" value="Tetratricopeptide repeat domain"/>
    <property type="match status" value="1"/>
</dbReference>
<reference evidence="1 2" key="1">
    <citation type="submission" date="2021-08" db="EMBL/GenBank/DDBJ databases">
        <title>Shewanella putrefaciens YZ-J, complete genome.</title>
        <authorList>
            <person name="Yi Z."/>
        </authorList>
    </citation>
    <scope>NUCLEOTIDE SEQUENCE [LARGE SCALE GENOMIC DNA]</scope>
    <source>
        <strain evidence="1 2">YZ-J</strain>
    </source>
</reference>
<evidence type="ECO:0000313" key="1">
    <source>
        <dbReference type="EMBL" id="QYX71961.1"/>
    </source>
</evidence>
<accession>A0ABX8X913</accession>
<dbReference type="EMBL" id="CP080635">
    <property type="protein sequence ID" value="QYX71961.1"/>
    <property type="molecule type" value="Genomic_DNA"/>
</dbReference>
<gene>
    <name evidence="1" type="ORF">K3G22_14555</name>
</gene>
<evidence type="ECO:0000313" key="2">
    <source>
        <dbReference type="Proteomes" id="UP000827084"/>
    </source>
</evidence>